<name>A0A1G8AER8_9MICO</name>
<keyword evidence="2" id="KW-1133">Transmembrane helix</keyword>
<dbReference type="GO" id="GO:0016787">
    <property type="term" value="F:hydrolase activity"/>
    <property type="evidence" value="ECO:0007669"/>
    <property type="project" value="UniProtKB-KW"/>
</dbReference>
<dbReference type="Proteomes" id="UP000199009">
    <property type="component" value="Chromosome I"/>
</dbReference>
<feature type="compositionally biased region" description="Basic and acidic residues" evidence="1">
    <location>
        <begin position="18"/>
        <end position="34"/>
    </location>
</feature>
<dbReference type="PANTHER" id="PTHR23028">
    <property type="entry name" value="ACETYLTRANSFERASE"/>
    <property type="match status" value="1"/>
</dbReference>
<evidence type="ECO:0000256" key="1">
    <source>
        <dbReference type="SAM" id="MobiDB-lite"/>
    </source>
</evidence>
<feature type="transmembrane region" description="Helical" evidence="2">
    <location>
        <begin position="289"/>
        <end position="307"/>
    </location>
</feature>
<organism evidence="5 6">
    <name type="scientific">Microbacterium pygmaeum</name>
    <dbReference type="NCBI Taxonomy" id="370764"/>
    <lineage>
        <taxon>Bacteria</taxon>
        <taxon>Bacillati</taxon>
        <taxon>Actinomycetota</taxon>
        <taxon>Actinomycetes</taxon>
        <taxon>Micrococcales</taxon>
        <taxon>Microbacteriaceae</taxon>
        <taxon>Microbacterium</taxon>
    </lineage>
</organism>
<feature type="transmembrane region" description="Helical" evidence="2">
    <location>
        <begin position="106"/>
        <end position="127"/>
    </location>
</feature>
<sequence length="712" mass="77757">MPSADHDLGPQNLSEPARPVRREPRDRSPEHAEPSRFIPHVQGLRAIAVLAVVLYHFWPARFSGGYVGVDVFFVISGFLITAHLMREVTATGTVSLGQFWARRARRLLPASLLVLLFCALVAMSPYLTPTSALPNEIREIVASTFYVENWYLALNSADYLNHSGDPTTVQHYWSLSLEEQFYLMWPLIMLLAAWIGVKYFRGSRRRAIILALGVVSAASFVFCVIFTMTDPAPAYFVTFGRMWQFGVGAMVALIPALRIRHAVGSLLLGWGGILILLFVIFTFDAQTSFPGYAAALPTLGAAAIIAASNTQRWWYPTRILAIRPAQFVGNISYSLYLWHWPLIIIAPSVPFWGLTIYHRVALLGICFVLAWLTKRFVEDPARGWKVLTSRPARVTLWSSLAAMLVVAGTAGAAWAVNATAYNDGVKAIAALREDPPECFGAAFVLDAGCGSAEWGDTILPAPGFAGADRPLDAQCFVQLNDARPVSCEFGSEDGDAPVVALIGDSHAYQLLPTFQAMADANGWQLITYFKGACPWNTTPLSTPGAFGAACTQWRDGVRAQLAERDIDAVFTSAIATTPYDSAGYDSVQDAAVAGYREAWGEVLDRGIPVITVVDNPVWETDPNKCLRTRDLTECDGQRTDLLVEDDPLRAAATGLDGVTLLDFTEVFCGQKTCSPVVGGANLYRDQDHLTVTFVDTLAPRYTAAIQAALDAR</sequence>
<dbReference type="GO" id="GO:0016020">
    <property type="term" value="C:membrane"/>
    <property type="evidence" value="ECO:0007669"/>
    <property type="project" value="TreeGrafter"/>
</dbReference>
<dbReference type="Pfam" id="PF19040">
    <property type="entry name" value="SGNH"/>
    <property type="match status" value="1"/>
</dbReference>
<keyword evidence="5" id="KW-0808">Transferase</keyword>
<feature type="transmembrane region" description="Helical" evidence="2">
    <location>
        <begin position="266"/>
        <end position="283"/>
    </location>
</feature>
<gene>
    <name evidence="5" type="ORF">SAMN04489810_2349</name>
</gene>
<reference evidence="5 6" key="1">
    <citation type="submission" date="2016-10" db="EMBL/GenBank/DDBJ databases">
        <authorList>
            <person name="de Groot N.N."/>
        </authorList>
    </citation>
    <scope>NUCLEOTIDE SEQUENCE [LARGE SCALE GENOMIC DNA]</scope>
    <source>
        <strain evidence="5 6">DSM 23142</strain>
    </source>
</reference>
<dbReference type="AlphaFoldDB" id="A0A1G8AER8"/>
<feature type="transmembrane region" description="Helical" evidence="2">
    <location>
        <begin position="64"/>
        <end position="85"/>
    </location>
</feature>
<evidence type="ECO:0000259" key="4">
    <source>
        <dbReference type="Pfam" id="PF19040"/>
    </source>
</evidence>
<evidence type="ECO:0000256" key="2">
    <source>
        <dbReference type="SAM" id="Phobius"/>
    </source>
</evidence>
<dbReference type="EMBL" id="LT629692">
    <property type="protein sequence ID" value="SDH19391.1"/>
    <property type="molecule type" value="Genomic_DNA"/>
</dbReference>
<keyword evidence="5" id="KW-0012">Acyltransferase</keyword>
<dbReference type="PANTHER" id="PTHR23028:SF53">
    <property type="entry name" value="ACYL_TRANSF_3 DOMAIN-CONTAINING PROTEIN"/>
    <property type="match status" value="1"/>
</dbReference>
<dbReference type="InterPro" id="IPR043968">
    <property type="entry name" value="SGNH"/>
</dbReference>
<feature type="transmembrane region" description="Helical" evidence="2">
    <location>
        <begin position="356"/>
        <end position="373"/>
    </location>
</feature>
<dbReference type="Pfam" id="PF01757">
    <property type="entry name" value="Acyl_transf_3"/>
    <property type="match status" value="1"/>
</dbReference>
<evidence type="ECO:0000313" key="6">
    <source>
        <dbReference type="Proteomes" id="UP000199009"/>
    </source>
</evidence>
<evidence type="ECO:0000259" key="3">
    <source>
        <dbReference type="Pfam" id="PF01757"/>
    </source>
</evidence>
<keyword evidence="2" id="KW-0812">Transmembrane</keyword>
<keyword evidence="6" id="KW-1185">Reference proteome</keyword>
<feature type="transmembrane region" description="Helical" evidence="2">
    <location>
        <begin position="327"/>
        <end position="350"/>
    </location>
</feature>
<feature type="domain" description="Acyltransferase 3" evidence="3">
    <location>
        <begin position="42"/>
        <end position="373"/>
    </location>
</feature>
<dbReference type="GO" id="GO:0009103">
    <property type="term" value="P:lipopolysaccharide biosynthetic process"/>
    <property type="evidence" value="ECO:0007669"/>
    <property type="project" value="TreeGrafter"/>
</dbReference>
<dbReference type="GO" id="GO:0016747">
    <property type="term" value="F:acyltransferase activity, transferring groups other than amino-acyl groups"/>
    <property type="evidence" value="ECO:0007669"/>
    <property type="project" value="InterPro"/>
</dbReference>
<feature type="transmembrane region" description="Helical" evidence="2">
    <location>
        <begin position="234"/>
        <end position="254"/>
    </location>
</feature>
<dbReference type="InterPro" id="IPR050879">
    <property type="entry name" value="Acyltransferase_3"/>
</dbReference>
<dbReference type="STRING" id="370764.SAMN04489810_2349"/>
<keyword evidence="2" id="KW-0472">Membrane</keyword>
<dbReference type="OrthoDB" id="3404679at2"/>
<keyword evidence="5" id="KW-0378">Hydrolase</keyword>
<feature type="transmembrane region" description="Helical" evidence="2">
    <location>
        <begin position="182"/>
        <end position="200"/>
    </location>
</feature>
<feature type="domain" description="SGNH" evidence="4">
    <location>
        <begin position="485"/>
        <end position="701"/>
    </location>
</feature>
<protein>
    <submittedName>
        <fullName evidence="5">Peptidoglycan/LPS O-acetylase OafA/YrhL, contains acyltransferase and SGNH-hydrolase domains</fullName>
    </submittedName>
</protein>
<evidence type="ECO:0000313" key="5">
    <source>
        <dbReference type="EMBL" id="SDH19391.1"/>
    </source>
</evidence>
<feature type="region of interest" description="Disordered" evidence="1">
    <location>
        <begin position="1"/>
        <end position="34"/>
    </location>
</feature>
<feature type="transmembrane region" description="Helical" evidence="2">
    <location>
        <begin position="207"/>
        <end position="228"/>
    </location>
</feature>
<accession>A0A1G8AER8</accession>
<dbReference type="RefSeq" id="WP_091490268.1">
    <property type="nucleotide sequence ID" value="NZ_LT629692.1"/>
</dbReference>
<feature type="transmembrane region" description="Helical" evidence="2">
    <location>
        <begin position="394"/>
        <end position="416"/>
    </location>
</feature>
<proteinExistence type="predicted"/>
<dbReference type="InterPro" id="IPR002656">
    <property type="entry name" value="Acyl_transf_3_dom"/>
</dbReference>